<evidence type="ECO:0000313" key="1">
    <source>
        <dbReference type="EMBL" id="CAG6744761.1"/>
    </source>
</evidence>
<reference evidence="1" key="1">
    <citation type="submission" date="2021-05" db="EMBL/GenBank/DDBJ databases">
        <authorList>
            <person name="Alioto T."/>
            <person name="Alioto T."/>
            <person name="Gomez Garrido J."/>
        </authorList>
    </citation>
    <scope>NUCLEOTIDE SEQUENCE</scope>
</reference>
<organism evidence="1">
    <name type="scientific">Cacopsylla melanoneura</name>
    <dbReference type="NCBI Taxonomy" id="428564"/>
    <lineage>
        <taxon>Eukaryota</taxon>
        <taxon>Metazoa</taxon>
        <taxon>Ecdysozoa</taxon>
        <taxon>Arthropoda</taxon>
        <taxon>Hexapoda</taxon>
        <taxon>Insecta</taxon>
        <taxon>Pterygota</taxon>
        <taxon>Neoptera</taxon>
        <taxon>Paraneoptera</taxon>
        <taxon>Hemiptera</taxon>
        <taxon>Sternorrhyncha</taxon>
        <taxon>Psylloidea</taxon>
        <taxon>Psyllidae</taxon>
        <taxon>Psyllinae</taxon>
        <taxon>Cacopsylla</taxon>
    </lineage>
</organism>
<proteinExistence type="predicted"/>
<dbReference type="AlphaFoldDB" id="A0A8D9E8U1"/>
<protein>
    <submittedName>
        <fullName evidence="1">Uncharacterized protein</fullName>
    </submittedName>
</protein>
<name>A0A8D9E8U1_9HEMI</name>
<dbReference type="EMBL" id="HBUF01474630">
    <property type="protein sequence ID" value="CAG6744761.1"/>
    <property type="molecule type" value="Transcribed_RNA"/>
</dbReference>
<sequence length="100" mass="11216">MVGKCSLGLCASYSRSFVSVSWKTRSISANSSLFLHIRIVPFQITKFLGCWTSFKGWSSPEGLFILYCSIGRSQKLTPQETIKNISLYLTISSLLKNRIS</sequence>
<accession>A0A8D9E8U1</accession>